<dbReference type="OrthoDB" id="5522031at2"/>
<dbReference type="PANTHER" id="PTHR45856:SF24">
    <property type="entry name" value="FUNGAL LIPASE-LIKE DOMAIN-CONTAINING PROTEIN"/>
    <property type="match status" value="1"/>
</dbReference>
<dbReference type="InterPro" id="IPR051218">
    <property type="entry name" value="Sec_MonoDiacylglyc_Lipase"/>
</dbReference>
<feature type="domain" description="Fungal lipase-type" evidence="1">
    <location>
        <begin position="69"/>
        <end position="199"/>
    </location>
</feature>
<accession>A0A168PGS3</accession>
<dbReference type="RefSeq" id="WP_068648586.1">
    <property type="nucleotide sequence ID" value="NZ_CP043611.1"/>
</dbReference>
<dbReference type="CDD" id="cd00519">
    <property type="entry name" value="Lipase_3"/>
    <property type="match status" value="1"/>
</dbReference>
<name>A0A168PGS3_9BACL</name>
<protein>
    <submittedName>
        <fullName evidence="2">Lipase</fullName>
    </submittedName>
</protein>
<dbReference type="SUPFAM" id="SSF53474">
    <property type="entry name" value="alpha/beta-Hydrolases"/>
    <property type="match status" value="1"/>
</dbReference>
<dbReference type="Gene3D" id="3.40.50.1820">
    <property type="entry name" value="alpha/beta hydrolase"/>
    <property type="match status" value="1"/>
</dbReference>
<dbReference type="AlphaFoldDB" id="A0A168PGS3"/>
<organism evidence="2 3">
    <name type="scientific">Paenibacillus antarcticus</name>
    <dbReference type="NCBI Taxonomy" id="253703"/>
    <lineage>
        <taxon>Bacteria</taxon>
        <taxon>Bacillati</taxon>
        <taxon>Bacillota</taxon>
        <taxon>Bacilli</taxon>
        <taxon>Bacillales</taxon>
        <taxon>Paenibacillaceae</taxon>
        <taxon>Paenibacillus</taxon>
    </lineage>
</organism>
<comment type="caution">
    <text evidence="2">The sequence shown here is derived from an EMBL/GenBank/DDBJ whole genome shotgun (WGS) entry which is preliminary data.</text>
</comment>
<reference evidence="2 3" key="1">
    <citation type="submission" date="2016-03" db="EMBL/GenBank/DDBJ databases">
        <title>Draft genome sequence of Paenibacillus antarcticus CECT 5836.</title>
        <authorList>
            <person name="Shin S.-K."/>
            <person name="Yi H."/>
        </authorList>
    </citation>
    <scope>NUCLEOTIDE SEQUENCE [LARGE SCALE GENOMIC DNA]</scope>
    <source>
        <strain evidence="2 3">CECT 5836</strain>
    </source>
</reference>
<evidence type="ECO:0000313" key="3">
    <source>
        <dbReference type="Proteomes" id="UP000077355"/>
    </source>
</evidence>
<gene>
    <name evidence="2" type="ORF">PBAT_08705</name>
</gene>
<dbReference type="EMBL" id="LVJI01000014">
    <property type="protein sequence ID" value="OAB46746.1"/>
    <property type="molecule type" value="Genomic_DNA"/>
</dbReference>
<dbReference type="InterPro" id="IPR002921">
    <property type="entry name" value="Fungal_lipase-type"/>
</dbReference>
<dbReference type="GO" id="GO:0006629">
    <property type="term" value="P:lipid metabolic process"/>
    <property type="evidence" value="ECO:0007669"/>
    <property type="project" value="InterPro"/>
</dbReference>
<dbReference type="Pfam" id="PF01764">
    <property type="entry name" value="Lipase_3"/>
    <property type="match status" value="1"/>
</dbReference>
<keyword evidence="3" id="KW-1185">Reference proteome</keyword>
<dbReference type="PANTHER" id="PTHR45856">
    <property type="entry name" value="ALPHA/BETA-HYDROLASES SUPERFAMILY PROTEIN"/>
    <property type="match status" value="1"/>
</dbReference>
<evidence type="ECO:0000313" key="2">
    <source>
        <dbReference type="EMBL" id="OAB46746.1"/>
    </source>
</evidence>
<dbReference type="InterPro" id="IPR029058">
    <property type="entry name" value="AB_hydrolase_fold"/>
</dbReference>
<evidence type="ECO:0000259" key="1">
    <source>
        <dbReference type="Pfam" id="PF01764"/>
    </source>
</evidence>
<proteinExistence type="predicted"/>
<sequence length="282" mass="31670">MKVIDIIGFEERAIFLAAICGQTYAQFINTDGSFVVPLNYTVNHTIQAKSFSNVWERFGFILESSEEIIIAFRGTMSTTNWISNIIASQRNFKYIKEDCLTHRGFTDIYSSTRLEIISALTKLSPDKTLYITGHSLGAALATLCAIDIAANTHYLSPKLFTYASPRVGDPDFTSAFTKYVQTSYRIANPFDVVTHAPPFIYKLPKREKKYYYSHVQTHSSLTFQNGSVADNHMIGSYFAALSKLHPQFTEQLCITNPGLCPVHATKSPEKLIIARALPSKPW</sequence>
<dbReference type="Proteomes" id="UP000077355">
    <property type="component" value="Unassembled WGS sequence"/>
</dbReference>